<evidence type="ECO:0000256" key="4">
    <source>
        <dbReference type="ARBA" id="ARBA00022730"/>
    </source>
</evidence>
<evidence type="ECO:0000256" key="3">
    <source>
        <dbReference type="ARBA" id="ARBA00011838"/>
    </source>
</evidence>
<protein>
    <recommendedName>
        <fullName evidence="8 9">Large ribosomal subunit protein bL31</fullName>
    </recommendedName>
</protein>
<comment type="caution">
    <text evidence="9">Lacks conserved residue(s) required for the propagation of feature annotation.</text>
</comment>
<keyword evidence="11" id="KW-1185">Reference proteome</keyword>
<evidence type="ECO:0000256" key="9">
    <source>
        <dbReference type="HAMAP-Rule" id="MF_00501"/>
    </source>
</evidence>
<dbReference type="GO" id="GO:0006412">
    <property type="term" value="P:translation"/>
    <property type="evidence" value="ECO:0007669"/>
    <property type="project" value="UniProtKB-UniRule"/>
</dbReference>
<evidence type="ECO:0000256" key="8">
    <source>
        <dbReference type="ARBA" id="ARBA00035687"/>
    </source>
</evidence>
<dbReference type="PANTHER" id="PTHR33280:SF6">
    <property type="entry name" value="LARGE RIBOSOMAL SUBUNIT PROTEIN BL31A"/>
    <property type="match status" value="1"/>
</dbReference>
<evidence type="ECO:0000256" key="7">
    <source>
        <dbReference type="ARBA" id="ARBA00023274"/>
    </source>
</evidence>
<dbReference type="PANTHER" id="PTHR33280">
    <property type="entry name" value="50S RIBOSOMAL PROTEIN L31, CHLOROPLASTIC"/>
    <property type="match status" value="1"/>
</dbReference>
<keyword evidence="4 9" id="KW-0699">rRNA-binding</keyword>
<dbReference type="Pfam" id="PF01197">
    <property type="entry name" value="Ribosomal_L31"/>
    <property type="match status" value="1"/>
</dbReference>
<evidence type="ECO:0000313" key="11">
    <source>
        <dbReference type="Proteomes" id="UP000216991"/>
    </source>
</evidence>
<proteinExistence type="inferred from homology"/>
<keyword evidence="7 9" id="KW-0687">Ribonucleoprotein</keyword>
<comment type="subunit">
    <text evidence="3 9">Part of the 50S ribosomal subunit.</text>
</comment>
<comment type="function">
    <text evidence="1 9">Binds the 23S rRNA.</text>
</comment>
<gene>
    <name evidence="9" type="primary">rpmE</name>
    <name evidence="10" type="ORF">CHU93_15780</name>
</gene>
<evidence type="ECO:0000256" key="5">
    <source>
        <dbReference type="ARBA" id="ARBA00022884"/>
    </source>
</evidence>
<dbReference type="Proteomes" id="UP000216991">
    <property type="component" value="Unassembled WGS sequence"/>
</dbReference>
<accession>A0A255Y504</accession>
<evidence type="ECO:0000313" key="10">
    <source>
        <dbReference type="EMBL" id="OYQ24299.1"/>
    </source>
</evidence>
<evidence type="ECO:0000256" key="1">
    <source>
        <dbReference type="ARBA" id="ARBA00003795"/>
    </source>
</evidence>
<dbReference type="EMBL" id="NOXT01000125">
    <property type="protein sequence ID" value="OYQ24299.1"/>
    <property type="molecule type" value="Genomic_DNA"/>
</dbReference>
<dbReference type="RefSeq" id="WP_086116359.1">
    <property type="nucleotide sequence ID" value="NZ_NOXT01000125.1"/>
</dbReference>
<dbReference type="NCBIfam" id="TIGR00105">
    <property type="entry name" value="L31"/>
    <property type="match status" value="1"/>
</dbReference>
<keyword evidence="6 9" id="KW-0689">Ribosomal protein</keyword>
<dbReference type="InterPro" id="IPR034704">
    <property type="entry name" value="Ribosomal_bL28/bL31-like_sf"/>
</dbReference>
<evidence type="ECO:0000256" key="2">
    <source>
        <dbReference type="ARBA" id="ARBA00009296"/>
    </source>
</evidence>
<dbReference type="NCBIfam" id="NF001809">
    <property type="entry name" value="PRK00528.1"/>
    <property type="match status" value="1"/>
</dbReference>
<dbReference type="GO" id="GO:1990904">
    <property type="term" value="C:ribonucleoprotein complex"/>
    <property type="evidence" value="ECO:0007669"/>
    <property type="project" value="UniProtKB-KW"/>
</dbReference>
<dbReference type="GO" id="GO:0005840">
    <property type="term" value="C:ribosome"/>
    <property type="evidence" value="ECO:0007669"/>
    <property type="project" value="UniProtKB-KW"/>
</dbReference>
<dbReference type="GO" id="GO:0003735">
    <property type="term" value="F:structural constituent of ribosome"/>
    <property type="evidence" value="ECO:0007669"/>
    <property type="project" value="InterPro"/>
</dbReference>
<dbReference type="Gene3D" id="4.10.830.30">
    <property type="entry name" value="Ribosomal protein L31"/>
    <property type="match status" value="1"/>
</dbReference>
<dbReference type="PRINTS" id="PR01249">
    <property type="entry name" value="RIBOSOMALL31"/>
</dbReference>
<dbReference type="SUPFAM" id="SSF143800">
    <property type="entry name" value="L28p-like"/>
    <property type="match status" value="1"/>
</dbReference>
<dbReference type="InterPro" id="IPR042105">
    <property type="entry name" value="Ribosomal_bL31_sf"/>
</dbReference>
<dbReference type="GO" id="GO:0019843">
    <property type="term" value="F:rRNA binding"/>
    <property type="evidence" value="ECO:0007669"/>
    <property type="project" value="UniProtKB-KW"/>
</dbReference>
<dbReference type="InterPro" id="IPR002150">
    <property type="entry name" value="Ribosomal_bL31"/>
</dbReference>
<evidence type="ECO:0000256" key="6">
    <source>
        <dbReference type="ARBA" id="ARBA00022980"/>
    </source>
</evidence>
<keyword evidence="5 9" id="KW-0694">RNA-binding</keyword>
<comment type="caution">
    <text evidence="10">The sequence shown here is derived from an EMBL/GenBank/DDBJ whole genome shotgun (WGS) entry which is preliminary data.</text>
</comment>
<dbReference type="AlphaFoldDB" id="A0A255Y504"/>
<dbReference type="PROSITE" id="PS01143">
    <property type="entry name" value="RIBOSOMAL_L31"/>
    <property type="match status" value="1"/>
</dbReference>
<reference evidence="10 11" key="1">
    <citation type="submission" date="2017-07" db="EMBL/GenBank/DDBJ databases">
        <title>Sandarakinorhabdus cyanobacteriorum sp. nov., a novel bacterium isolated from cyanobacterial aggregates in a eutrophic lake.</title>
        <authorList>
            <person name="Cai H."/>
        </authorList>
    </citation>
    <scope>NUCLEOTIDE SEQUENCE [LARGE SCALE GENOMIC DNA]</scope>
    <source>
        <strain evidence="10 11">TH057</strain>
    </source>
</reference>
<comment type="similarity">
    <text evidence="2 9">Belongs to the bacterial ribosomal protein bL31 family. Type A subfamily.</text>
</comment>
<dbReference type="InterPro" id="IPR027491">
    <property type="entry name" value="Ribosomal_bL31_A"/>
</dbReference>
<name>A0A255Y504_9SPHN</name>
<organism evidence="10 11">
    <name type="scientific">Sandarakinorhabdus cyanobacteriorum</name>
    <dbReference type="NCBI Taxonomy" id="1981098"/>
    <lineage>
        <taxon>Bacteria</taxon>
        <taxon>Pseudomonadati</taxon>
        <taxon>Pseudomonadota</taxon>
        <taxon>Alphaproteobacteria</taxon>
        <taxon>Sphingomonadales</taxon>
        <taxon>Sphingosinicellaceae</taxon>
        <taxon>Sandarakinorhabdus</taxon>
    </lineage>
</organism>
<dbReference type="OrthoDB" id="9803251at2"/>
<sequence length="76" mass="8317">MKSGVHPDYHTITVKMTDGTTYQTRSTWGKDGDVMNLEIDPTSHPAWTGGTGRLMDAGGQVARFNKRFASFGLGKK</sequence>
<dbReference type="HAMAP" id="MF_00501">
    <property type="entry name" value="Ribosomal_bL31_1"/>
    <property type="match status" value="1"/>
</dbReference>